<dbReference type="Gene3D" id="3.40.390.10">
    <property type="entry name" value="Collagenase (Catalytic Domain)"/>
    <property type="match status" value="1"/>
</dbReference>
<dbReference type="OrthoDB" id="406838at2759"/>
<organism evidence="1 2">
    <name type="scientific">Stylophora pistillata</name>
    <name type="common">Smooth cauliflower coral</name>
    <dbReference type="NCBI Taxonomy" id="50429"/>
    <lineage>
        <taxon>Eukaryota</taxon>
        <taxon>Metazoa</taxon>
        <taxon>Cnidaria</taxon>
        <taxon>Anthozoa</taxon>
        <taxon>Hexacorallia</taxon>
        <taxon>Scleractinia</taxon>
        <taxon>Astrocoeniina</taxon>
        <taxon>Pocilloporidae</taxon>
        <taxon>Stylophora</taxon>
    </lineage>
</organism>
<sequence length="86" mass="9562">MYPYYTGYVPNMQLHSDDIAGIQYLYGPNTGGGGGVQTPAPNPAPTDSGNCNDRMECKPYVDADYCQIYPDNMKYWCPKSCFNCNV</sequence>
<dbReference type="EMBL" id="LSMT01000062">
    <property type="protein sequence ID" value="PFX29685.1"/>
    <property type="molecule type" value="Genomic_DNA"/>
</dbReference>
<comment type="caution">
    <text evidence="1">The sequence shown here is derived from an EMBL/GenBank/DDBJ whole genome shotgun (WGS) entry which is preliminary data.</text>
</comment>
<dbReference type="AlphaFoldDB" id="A0A2B4SMP3"/>
<evidence type="ECO:0000313" key="2">
    <source>
        <dbReference type="Proteomes" id="UP000225706"/>
    </source>
</evidence>
<dbReference type="InterPro" id="IPR024079">
    <property type="entry name" value="MetalloPept_cat_dom_sf"/>
</dbReference>
<accession>A0A2B4SMP3</accession>
<keyword evidence="2" id="KW-1185">Reference proteome</keyword>
<gene>
    <name evidence="1" type="ORF">AWC38_SpisGene5571</name>
</gene>
<dbReference type="GO" id="GO:0008237">
    <property type="term" value="F:metallopeptidase activity"/>
    <property type="evidence" value="ECO:0007669"/>
    <property type="project" value="InterPro"/>
</dbReference>
<dbReference type="SUPFAM" id="SSF55486">
    <property type="entry name" value="Metalloproteases ('zincins'), catalytic domain"/>
    <property type="match status" value="1"/>
</dbReference>
<reference evidence="2" key="1">
    <citation type="journal article" date="2017" name="bioRxiv">
        <title>Comparative analysis of the genomes of Stylophora pistillata and Acropora digitifera provides evidence for extensive differences between species of corals.</title>
        <authorList>
            <person name="Voolstra C.R."/>
            <person name="Li Y."/>
            <person name="Liew Y.J."/>
            <person name="Baumgarten S."/>
            <person name="Zoccola D."/>
            <person name="Flot J.-F."/>
            <person name="Tambutte S."/>
            <person name="Allemand D."/>
            <person name="Aranda M."/>
        </authorList>
    </citation>
    <scope>NUCLEOTIDE SEQUENCE [LARGE SCALE GENOMIC DNA]</scope>
</reference>
<name>A0A2B4SMP3_STYPI</name>
<proteinExistence type="predicted"/>
<evidence type="ECO:0000313" key="1">
    <source>
        <dbReference type="EMBL" id="PFX29685.1"/>
    </source>
</evidence>
<protein>
    <submittedName>
        <fullName evidence="1">Hatching enzyme</fullName>
    </submittedName>
</protein>
<dbReference type="Proteomes" id="UP000225706">
    <property type="component" value="Unassembled WGS sequence"/>
</dbReference>